<name>W2T906_NECAM</name>
<protein>
    <recommendedName>
        <fullName evidence="3">C-type lectin domain-containing protein</fullName>
    </recommendedName>
</protein>
<evidence type="ECO:0000313" key="2">
    <source>
        <dbReference type="Proteomes" id="UP000053676"/>
    </source>
</evidence>
<dbReference type="SUPFAM" id="SSF56436">
    <property type="entry name" value="C-type lectin-like"/>
    <property type="match status" value="1"/>
</dbReference>
<dbReference type="STRING" id="51031.W2T906"/>
<keyword evidence="2" id="KW-1185">Reference proteome</keyword>
<dbReference type="InterPro" id="IPR016186">
    <property type="entry name" value="C-type_lectin-like/link_sf"/>
</dbReference>
<organism evidence="1 2">
    <name type="scientific">Necator americanus</name>
    <name type="common">Human hookworm</name>
    <dbReference type="NCBI Taxonomy" id="51031"/>
    <lineage>
        <taxon>Eukaryota</taxon>
        <taxon>Metazoa</taxon>
        <taxon>Ecdysozoa</taxon>
        <taxon>Nematoda</taxon>
        <taxon>Chromadorea</taxon>
        <taxon>Rhabditida</taxon>
        <taxon>Rhabditina</taxon>
        <taxon>Rhabditomorpha</taxon>
        <taxon>Strongyloidea</taxon>
        <taxon>Ancylostomatidae</taxon>
        <taxon>Bunostominae</taxon>
        <taxon>Necator</taxon>
    </lineage>
</organism>
<sequence length="167" mass="19069">MREQKQKGESLCSSKQLQQSSVLSDIELQCPEGWNRLSQKCFKTYHLEKSWPQALHTCSRSPYAHQNNCNNRQCSPILSCNVQKDGVDWVKNASKRITWRKAGHRRCTPVRGLVSQQQEDDAVFVWSDGIPASRYVGFWKDSEPDYKSGSCAMTIATSLTFIYDTEA</sequence>
<dbReference type="Gene3D" id="3.10.100.10">
    <property type="entry name" value="Mannose-Binding Protein A, subunit A"/>
    <property type="match status" value="1"/>
</dbReference>
<evidence type="ECO:0008006" key="3">
    <source>
        <dbReference type="Google" id="ProtNLM"/>
    </source>
</evidence>
<dbReference type="KEGG" id="nai:NECAME_10314"/>
<dbReference type="OrthoDB" id="418245at2759"/>
<dbReference type="InterPro" id="IPR016187">
    <property type="entry name" value="CTDL_fold"/>
</dbReference>
<dbReference type="EMBL" id="KI659881">
    <property type="protein sequence ID" value="ETN78495.1"/>
    <property type="molecule type" value="Genomic_DNA"/>
</dbReference>
<gene>
    <name evidence="1" type="ORF">NECAME_10314</name>
</gene>
<proteinExistence type="predicted"/>
<dbReference type="AlphaFoldDB" id="W2T906"/>
<dbReference type="OMA" id="ASKRITW"/>
<evidence type="ECO:0000313" key="1">
    <source>
        <dbReference type="EMBL" id="ETN78495.1"/>
    </source>
</evidence>
<reference evidence="2" key="1">
    <citation type="journal article" date="2014" name="Nat. Genet.">
        <title>Genome of the human hookworm Necator americanus.</title>
        <authorList>
            <person name="Tang Y.T."/>
            <person name="Gao X."/>
            <person name="Rosa B.A."/>
            <person name="Abubucker S."/>
            <person name="Hallsworth-Pepin K."/>
            <person name="Martin J."/>
            <person name="Tyagi R."/>
            <person name="Heizer E."/>
            <person name="Zhang X."/>
            <person name="Bhonagiri-Palsikar V."/>
            <person name="Minx P."/>
            <person name="Warren W.C."/>
            <person name="Wang Q."/>
            <person name="Zhan B."/>
            <person name="Hotez P.J."/>
            <person name="Sternberg P.W."/>
            <person name="Dougall A."/>
            <person name="Gaze S.T."/>
            <person name="Mulvenna J."/>
            <person name="Sotillo J."/>
            <person name="Ranganathan S."/>
            <person name="Rabelo E.M."/>
            <person name="Wilson R.K."/>
            <person name="Felgner P.L."/>
            <person name="Bethony J."/>
            <person name="Hawdon J.M."/>
            <person name="Gasser R.B."/>
            <person name="Loukas A."/>
            <person name="Mitreva M."/>
        </authorList>
    </citation>
    <scope>NUCLEOTIDE SEQUENCE [LARGE SCALE GENOMIC DNA]</scope>
</reference>
<dbReference type="Proteomes" id="UP000053676">
    <property type="component" value="Unassembled WGS sequence"/>
</dbReference>
<accession>W2T906</accession>